<evidence type="ECO:0000256" key="2">
    <source>
        <dbReference type="SAM" id="Phobius"/>
    </source>
</evidence>
<evidence type="ECO:0000313" key="3">
    <source>
        <dbReference type="EMBL" id="KAL1643327.1"/>
    </source>
</evidence>
<feature type="compositionally biased region" description="Low complexity" evidence="1">
    <location>
        <begin position="191"/>
        <end position="205"/>
    </location>
</feature>
<evidence type="ECO:0000313" key="4">
    <source>
        <dbReference type="Proteomes" id="UP001521184"/>
    </source>
</evidence>
<keyword evidence="2" id="KW-0812">Transmembrane</keyword>
<dbReference type="EMBL" id="JAKEKT020000028">
    <property type="protein sequence ID" value="KAL1643327.1"/>
    <property type="molecule type" value="Genomic_DNA"/>
</dbReference>
<evidence type="ECO:0000256" key="1">
    <source>
        <dbReference type="SAM" id="MobiDB-lite"/>
    </source>
</evidence>
<organism evidence="3 4">
    <name type="scientific">Diplodia intermedia</name>
    <dbReference type="NCBI Taxonomy" id="856260"/>
    <lineage>
        <taxon>Eukaryota</taxon>
        <taxon>Fungi</taxon>
        <taxon>Dikarya</taxon>
        <taxon>Ascomycota</taxon>
        <taxon>Pezizomycotina</taxon>
        <taxon>Dothideomycetes</taxon>
        <taxon>Dothideomycetes incertae sedis</taxon>
        <taxon>Botryosphaeriales</taxon>
        <taxon>Botryosphaeriaceae</taxon>
        <taxon>Diplodia</taxon>
    </lineage>
</organism>
<keyword evidence="4" id="KW-1185">Reference proteome</keyword>
<comment type="caution">
    <text evidence="3">The sequence shown here is derived from an EMBL/GenBank/DDBJ whole genome shotgun (WGS) entry which is preliminary data.</text>
</comment>
<gene>
    <name evidence="3" type="ORF">SLS58_004998</name>
</gene>
<reference evidence="3 4" key="1">
    <citation type="journal article" date="2023" name="Plant Dis.">
        <title>First Report of Diplodia intermedia Causing Canker and Dieback Diseases on Apple Trees in Canada.</title>
        <authorList>
            <person name="Ellouze W."/>
            <person name="Ilyukhin E."/>
            <person name="Sulman M."/>
            <person name="Ali S."/>
        </authorList>
    </citation>
    <scope>NUCLEOTIDE SEQUENCE [LARGE SCALE GENOMIC DNA]</scope>
    <source>
        <strain evidence="3 4">M45-28</strain>
    </source>
</reference>
<dbReference type="PANTHER" id="PTHR16861">
    <property type="entry name" value="GLYCOPROTEIN 38"/>
    <property type="match status" value="1"/>
</dbReference>
<feature type="transmembrane region" description="Helical" evidence="2">
    <location>
        <begin position="227"/>
        <end position="248"/>
    </location>
</feature>
<sequence length="364" mass="37065">MAVTSITPGGAGPLTTVFTTPDFCASSAWSDFGTPALSSSICMPPNGWTEYWNLKAGFFSPAICPKGYTRGCAIPTSLATGISLGGPLTTDGTETETGHICCPSGYTCDVGDSLYQPWPYSKCRSTAATSYTTSNELTPAFVTTTSELVFAIQVRWREADLSRLETNPTVYGQIMTASATASAAARTTATATASSTAGGSVTDGSDGSGGGGGSSSSGSGLSTGAQIGIIVGAVAGVIALAVGAYLLWRRRSDQKRHRLLLSQTASDQEMKPGDAYRHLSEDNLAVPNGHHLANSPVSPVTPGSAVPPPSTAAATEMQGSTAFAAELPASQMHPVEAPAANAVIAELPGDNALFEKDAGKDGKA</sequence>
<protein>
    <submittedName>
        <fullName evidence="3">Uncharacterized protein</fullName>
    </submittedName>
</protein>
<keyword evidence="2" id="KW-1133">Transmembrane helix</keyword>
<proteinExistence type="predicted"/>
<dbReference type="CDD" id="cd12087">
    <property type="entry name" value="TM_EGFR-like"/>
    <property type="match status" value="1"/>
</dbReference>
<dbReference type="PANTHER" id="PTHR16861:SF4">
    <property type="entry name" value="SH3 DOMAIN PROTEIN (AFU_ORTHOLOGUE AFUA_1G13610)"/>
    <property type="match status" value="1"/>
</dbReference>
<name>A0ABR3TSS7_9PEZI</name>
<dbReference type="Proteomes" id="UP001521184">
    <property type="component" value="Unassembled WGS sequence"/>
</dbReference>
<feature type="region of interest" description="Disordered" evidence="1">
    <location>
        <begin position="298"/>
        <end position="317"/>
    </location>
</feature>
<feature type="compositionally biased region" description="Gly residues" evidence="1">
    <location>
        <begin position="206"/>
        <end position="215"/>
    </location>
</feature>
<keyword evidence="2" id="KW-0472">Membrane</keyword>
<accession>A0ABR3TSS7</accession>
<feature type="region of interest" description="Disordered" evidence="1">
    <location>
        <begin position="191"/>
        <end position="218"/>
    </location>
</feature>